<dbReference type="KEGG" id="ovi:T265_00317"/>
<protein>
    <submittedName>
        <fullName evidence="2">Uncharacterized protein</fullName>
    </submittedName>
</protein>
<proteinExistence type="predicted"/>
<feature type="region of interest" description="Disordered" evidence="1">
    <location>
        <begin position="1"/>
        <end position="21"/>
    </location>
</feature>
<sequence>MRNGTEESRTNELINRAESMETPTDQLQTIGQGSKTLICILFTKTEHRSSLQRVCLNFPEYSLTRHKANLQEESILLAYIPISGITVTWVVSMETNVVDKGHHLRSFIKPSQFRITHGQSNSLRLLTYIYRDISNIVATETRESLVQHIWSPGNIKTMRFSLVSGSFCAILSSLRT</sequence>
<gene>
    <name evidence="2" type="ORF">T265_00317</name>
</gene>
<dbReference type="AlphaFoldDB" id="A0A075A2C1"/>
<dbReference type="EMBL" id="KL596621">
    <property type="protein sequence ID" value="KER33873.1"/>
    <property type="molecule type" value="Genomic_DNA"/>
</dbReference>
<dbReference type="Proteomes" id="UP000054324">
    <property type="component" value="Unassembled WGS sequence"/>
</dbReference>
<evidence type="ECO:0000313" key="3">
    <source>
        <dbReference type="Proteomes" id="UP000054324"/>
    </source>
</evidence>
<reference evidence="2 3" key="1">
    <citation type="submission" date="2013-11" db="EMBL/GenBank/DDBJ databases">
        <title>Opisthorchis viverrini - life in the bile duct.</title>
        <authorList>
            <person name="Young N.D."/>
            <person name="Nagarajan N."/>
            <person name="Lin S.J."/>
            <person name="Korhonen P.K."/>
            <person name="Jex A.R."/>
            <person name="Hall R.S."/>
            <person name="Safavi-Hemami H."/>
            <person name="Kaewkong W."/>
            <person name="Bertrand D."/>
            <person name="Gao S."/>
            <person name="Seet Q."/>
            <person name="Wongkham S."/>
            <person name="Teh B.T."/>
            <person name="Wongkham C."/>
            <person name="Intapan P.M."/>
            <person name="Maleewong W."/>
            <person name="Yang X."/>
            <person name="Hu M."/>
            <person name="Wang Z."/>
            <person name="Hofmann A."/>
            <person name="Sternberg P.W."/>
            <person name="Tan P."/>
            <person name="Wang J."/>
            <person name="Gasser R.B."/>
        </authorList>
    </citation>
    <scope>NUCLEOTIDE SEQUENCE [LARGE SCALE GENOMIC DNA]</scope>
</reference>
<dbReference type="CTD" id="20314505"/>
<dbReference type="GeneID" id="20314505"/>
<evidence type="ECO:0000256" key="1">
    <source>
        <dbReference type="SAM" id="MobiDB-lite"/>
    </source>
</evidence>
<evidence type="ECO:0000313" key="2">
    <source>
        <dbReference type="EMBL" id="KER33873.1"/>
    </source>
</evidence>
<name>A0A075A2C1_OPIVI</name>
<accession>A0A075A2C1</accession>
<keyword evidence="3" id="KW-1185">Reference proteome</keyword>
<dbReference type="RefSeq" id="XP_009162326.1">
    <property type="nucleotide sequence ID" value="XM_009164062.1"/>
</dbReference>
<organism evidence="2 3">
    <name type="scientific">Opisthorchis viverrini</name>
    <name type="common">Southeast Asian liver fluke</name>
    <dbReference type="NCBI Taxonomy" id="6198"/>
    <lineage>
        <taxon>Eukaryota</taxon>
        <taxon>Metazoa</taxon>
        <taxon>Spiralia</taxon>
        <taxon>Lophotrochozoa</taxon>
        <taxon>Platyhelminthes</taxon>
        <taxon>Trematoda</taxon>
        <taxon>Digenea</taxon>
        <taxon>Opisthorchiida</taxon>
        <taxon>Opisthorchiata</taxon>
        <taxon>Opisthorchiidae</taxon>
        <taxon>Opisthorchis</taxon>
    </lineage>
</organism>
<feature type="compositionally biased region" description="Basic and acidic residues" evidence="1">
    <location>
        <begin position="1"/>
        <end position="10"/>
    </location>
</feature>